<evidence type="ECO:0000256" key="7">
    <source>
        <dbReference type="HAMAP-Rule" id="MF_00159"/>
    </source>
</evidence>
<evidence type="ECO:0000313" key="10">
    <source>
        <dbReference type="EMBL" id="SHJ42226.1"/>
    </source>
</evidence>
<dbReference type="InterPro" id="IPR045854">
    <property type="entry name" value="NO2/SO3_Rdtase_4Fe4S_sf"/>
</dbReference>
<reference evidence="10 11" key="1">
    <citation type="submission" date="2016-11" db="EMBL/GenBank/DDBJ databases">
        <authorList>
            <person name="Jaros S."/>
            <person name="Januszkiewicz K."/>
            <person name="Wedrychowicz H."/>
        </authorList>
    </citation>
    <scope>NUCLEOTIDE SEQUENCE [LARGE SCALE GENOMIC DNA]</scope>
    <source>
        <strain evidence="10 11">DSM 5091</strain>
    </source>
</reference>
<keyword evidence="11" id="KW-1185">Reference proteome</keyword>
<dbReference type="SUPFAM" id="SSF56014">
    <property type="entry name" value="Nitrite and sulphite reductase 4Fe-4S domain-like"/>
    <property type="match status" value="1"/>
</dbReference>
<evidence type="ECO:0000259" key="8">
    <source>
        <dbReference type="Pfam" id="PF04551"/>
    </source>
</evidence>
<evidence type="ECO:0000259" key="9">
    <source>
        <dbReference type="Pfam" id="PF26540"/>
    </source>
</evidence>
<dbReference type="Gene3D" id="3.20.20.20">
    <property type="entry name" value="Dihydropteroate synthase-like"/>
    <property type="match status" value="1"/>
</dbReference>
<dbReference type="Pfam" id="PF26540">
    <property type="entry name" value="GcpE_C"/>
    <property type="match status" value="1"/>
</dbReference>
<dbReference type="InterPro" id="IPR016425">
    <property type="entry name" value="IspG_bac"/>
</dbReference>
<dbReference type="GO" id="GO:0046429">
    <property type="term" value="F:4-hydroxy-3-methylbut-2-en-1-yl diphosphate synthase activity (ferredoxin)"/>
    <property type="evidence" value="ECO:0007669"/>
    <property type="project" value="UniProtKB-UniRule"/>
</dbReference>
<organism evidence="10 11">
    <name type="scientific">Malonomonas rubra DSM 5091</name>
    <dbReference type="NCBI Taxonomy" id="1122189"/>
    <lineage>
        <taxon>Bacteria</taxon>
        <taxon>Pseudomonadati</taxon>
        <taxon>Thermodesulfobacteriota</taxon>
        <taxon>Desulfuromonadia</taxon>
        <taxon>Desulfuromonadales</taxon>
        <taxon>Geopsychrobacteraceae</taxon>
        <taxon>Malonomonas</taxon>
    </lineage>
</organism>
<dbReference type="GO" id="GO:0016114">
    <property type="term" value="P:terpenoid biosynthetic process"/>
    <property type="evidence" value="ECO:0007669"/>
    <property type="project" value="InterPro"/>
</dbReference>
<evidence type="ECO:0000256" key="4">
    <source>
        <dbReference type="ARBA" id="ARBA00023004"/>
    </source>
</evidence>
<comment type="function">
    <text evidence="7">Converts 2C-methyl-D-erythritol 2,4-cyclodiphosphate (ME-2,4cPP) into 1-hydroxy-2-methyl-2-(E)-butenyl 4-diphosphate.</text>
</comment>
<feature type="domain" description="IspG C-terminal" evidence="9">
    <location>
        <begin position="260"/>
        <end position="344"/>
    </location>
</feature>
<dbReference type="GO" id="GO:0019288">
    <property type="term" value="P:isopentenyl diphosphate biosynthetic process, methylerythritol 4-phosphate pathway"/>
    <property type="evidence" value="ECO:0007669"/>
    <property type="project" value="UniProtKB-UniRule"/>
</dbReference>
<evidence type="ECO:0000256" key="5">
    <source>
        <dbReference type="ARBA" id="ARBA00023014"/>
    </source>
</evidence>
<gene>
    <name evidence="7" type="primary">ispG</name>
    <name evidence="10" type="ORF">SAMN02745165_02316</name>
</gene>
<dbReference type="EMBL" id="FQZT01000008">
    <property type="protein sequence ID" value="SHJ42226.1"/>
    <property type="molecule type" value="Genomic_DNA"/>
</dbReference>
<accession>A0A1M6J6A3</accession>
<dbReference type="AlphaFoldDB" id="A0A1M6J6A3"/>
<dbReference type="GO" id="GO:0005506">
    <property type="term" value="F:iron ion binding"/>
    <property type="evidence" value="ECO:0007669"/>
    <property type="project" value="InterPro"/>
</dbReference>
<feature type="binding site" evidence="7">
    <location>
        <position position="266"/>
    </location>
    <ligand>
        <name>[4Fe-4S] cluster</name>
        <dbReference type="ChEBI" id="CHEBI:49883"/>
    </ligand>
</feature>
<dbReference type="InterPro" id="IPR058579">
    <property type="entry name" value="IspG_C"/>
</dbReference>
<dbReference type="PIRSF" id="PIRSF004640">
    <property type="entry name" value="IspG"/>
    <property type="match status" value="1"/>
</dbReference>
<comment type="similarity">
    <text evidence="7">Belongs to the IspG family.</text>
</comment>
<dbReference type="NCBIfam" id="TIGR00612">
    <property type="entry name" value="ispG_gcpE"/>
    <property type="match status" value="1"/>
</dbReference>
<keyword evidence="3 7" id="KW-0560">Oxidoreductase</keyword>
<dbReference type="GO" id="GO:0051539">
    <property type="term" value="F:4 iron, 4 sulfur cluster binding"/>
    <property type="evidence" value="ECO:0007669"/>
    <property type="project" value="UniProtKB-UniRule"/>
</dbReference>
<dbReference type="NCBIfam" id="NF001540">
    <property type="entry name" value="PRK00366.1"/>
    <property type="match status" value="1"/>
</dbReference>
<dbReference type="STRING" id="1122189.SAMN02745165_02316"/>
<sequence>MRRKSRQIKLGGLAIGGDAPISVQSMCNTDTRNVPATLAQIADLEKAGCEIVRCAVPDQQAADCLGEIRQGCNIPLVADIHFDYKLALTAVEQGVDCLRLNPGNIGERWKVEEVVAACRERQVPIRIGVNGGSLEKELLEKYGHPTPEAMAESALGHIRILEDLNYQEIKVSLKASDVRRTVEAYWRLATQVDYPLHIGITEAGTTWSGTIKSAVGLGSLLYEGIGDTLRVSLTGDPVEEVRVGFEILKSLELREHGPVFVSCPTCGRCEIDLIEIAEEVEQRLQDLPKPLTIAVMGCVVNGPGEAREADLGIAGGKGQGLLFCKGEVLRKVPQNELADALVAEAWKMVEG</sequence>
<dbReference type="InterPro" id="IPR036849">
    <property type="entry name" value="Enolase-like_C_sf"/>
</dbReference>
<dbReference type="PANTHER" id="PTHR30454">
    <property type="entry name" value="4-HYDROXY-3-METHYLBUT-2-EN-1-YL DIPHOSPHATE SYNTHASE"/>
    <property type="match status" value="1"/>
</dbReference>
<dbReference type="UniPathway" id="UPA00056">
    <property type="reaction ID" value="UER00096"/>
</dbReference>
<dbReference type="FunFam" id="3.20.20.20:FF:000001">
    <property type="entry name" value="4-hydroxy-3-methylbut-2-en-1-yl diphosphate synthase (flavodoxin)"/>
    <property type="match status" value="1"/>
</dbReference>
<name>A0A1M6J6A3_MALRU</name>
<keyword evidence="2 7" id="KW-0479">Metal-binding</keyword>
<dbReference type="OrthoDB" id="9803214at2"/>
<protein>
    <recommendedName>
        <fullName evidence="7">4-hydroxy-3-methylbut-2-en-1-yl diphosphate synthase (flavodoxin)</fullName>
        <ecNumber evidence="7">1.17.7.3</ecNumber>
    </recommendedName>
    <alternativeName>
        <fullName evidence="7">1-hydroxy-2-methyl-2-(E)-butenyl 4-diphosphate synthase</fullName>
    </alternativeName>
</protein>
<comment type="pathway">
    <text evidence="7">Isoprenoid biosynthesis; isopentenyl diphosphate biosynthesis via DXP pathway; isopentenyl diphosphate from 1-deoxy-D-xylulose 5-phosphate: step 5/6.</text>
</comment>
<dbReference type="RefSeq" id="WP_072908895.1">
    <property type="nucleotide sequence ID" value="NZ_FQZT01000008.1"/>
</dbReference>
<evidence type="ECO:0000256" key="2">
    <source>
        <dbReference type="ARBA" id="ARBA00022723"/>
    </source>
</evidence>
<dbReference type="Pfam" id="PF04551">
    <property type="entry name" value="GcpE"/>
    <property type="match status" value="1"/>
</dbReference>
<feature type="binding site" evidence="7">
    <location>
        <position position="263"/>
    </location>
    <ligand>
        <name>[4Fe-4S] cluster</name>
        <dbReference type="ChEBI" id="CHEBI:49883"/>
    </ligand>
</feature>
<dbReference type="InterPro" id="IPR004588">
    <property type="entry name" value="IspG_bac-typ"/>
</dbReference>
<comment type="cofactor">
    <cofactor evidence="7">
        <name>[4Fe-4S] cluster</name>
        <dbReference type="ChEBI" id="CHEBI:49883"/>
    </cofactor>
    <text evidence="7">Binds 1 [4Fe-4S] cluster.</text>
</comment>
<dbReference type="Gene3D" id="3.30.413.10">
    <property type="entry name" value="Sulfite Reductase Hemoprotein, domain 1"/>
    <property type="match status" value="1"/>
</dbReference>
<dbReference type="SUPFAM" id="SSF51604">
    <property type="entry name" value="Enolase C-terminal domain-like"/>
    <property type="match status" value="1"/>
</dbReference>
<dbReference type="PANTHER" id="PTHR30454:SF0">
    <property type="entry name" value="4-HYDROXY-3-METHYLBUT-2-EN-1-YL DIPHOSPHATE SYNTHASE (FERREDOXIN), CHLOROPLASTIC"/>
    <property type="match status" value="1"/>
</dbReference>
<keyword evidence="5 7" id="KW-0411">Iron-sulfur</keyword>
<evidence type="ECO:0000256" key="1">
    <source>
        <dbReference type="ARBA" id="ARBA00022485"/>
    </source>
</evidence>
<evidence type="ECO:0000256" key="3">
    <source>
        <dbReference type="ARBA" id="ARBA00023002"/>
    </source>
</evidence>
<evidence type="ECO:0000256" key="6">
    <source>
        <dbReference type="ARBA" id="ARBA00023229"/>
    </source>
</evidence>
<feature type="binding site" evidence="7">
    <location>
        <position position="305"/>
    </location>
    <ligand>
        <name>[4Fe-4S] cluster</name>
        <dbReference type="ChEBI" id="CHEBI:49883"/>
    </ligand>
</feature>
<dbReference type="InterPro" id="IPR011005">
    <property type="entry name" value="Dihydropteroate_synth-like_sf"/>
</dbReference>
<evidence type="ECO:0000313" key="11">
    <source>
        <dbReference type="Proteomes" id="UP000184171"/>
    </source>
</evidence>
<dbReference type="GO" id="GO:0141197">
    <property type="term" value="F:4-hydroxy-3-methylbut-2-enyl-diphosphate synthase activity (flavodoxin)"/>
    <property type="evidence" value="ECO:0007669"/>
    <property type="project" value="UniProtKB-EC"/>
</dbReference>
<keyword evidence="6 7" id="KW-0414">Isoprene biosynthesis</keyword>
<dbReference type="InterPro" id="IPR058578">
    <property type="entry name" value="IspG_TIM"/>
</dbReference>
<comment type="catalytic activity">
    <reaction evidence="7">
        <text>(2E)-4-hydroxy-3-methylbut-2-enyl diphosphate + oxidized [flavodoxin] + H2O + 2 H(+) = 2-C-methyl-D-erythritol 2,4-cyclic diphosphate + reduced [flavodoxin]</text>
        <dbReference type="Rhea" id="RHEA:43604"/>
        <dbReference type="Rhea" id="RHEA-COMP:10622"/>
        <dbReference type="Rhea" id="RHEA-COMP:10623"/>
        <dbReference type="ChEBI" id="CHEBI:15377"/>
        <dbReference type="ChEBI" id="CHEBI:15378"/>
        <dbReference type="ChEBI" id="CHEBI:57618"/>
        <dbReference type="ChEBI" id="CHEBI:58210"/>
        <dbReference type="ChEBI" id="CHEBI:58483"/>
        <dbReference type="ChEBI" id="CHEBI:128753"/>
        <dbReference type="EC" id="1.17.7.3"/>
    </reaction>
</comment>
<feature type="domain" description="IspG TIM-barrel" evidence="8">
    <location>
        <begin position="5"/>
        <end position="244"/>
    </location>
</feature>
<feature type="binding site" evidence="7">
    <location>
        <position position="298"/>
    </location>
    <ligand>
        <name>[4Fe-4S] cluster</name>
        <dbReference type="ChEBI" id="CHEBI:49883"/>
    </ligand>
</feature>
<proteinExistence type="inferred from homology"/>
<dbReference type="EC" id="1.17.7.3" evidence="7"/>
<keyword evidence="1 7" id="KW-0004">4Fe-4S</keyword>
<keyword evidence="4 7" id="KW-0408">Iron</keyword>
<dbReference type="HAMAP" id="MF_00159">
    <property type="entry name" value="IspG"/>
    <property type="match status" value="1"/>
</dbReference>
<dbReference type="Proteomes" id="UP000184171">
    <property type="component" value="Unassembled WGS sequence"/>
</dbReference>